<name>A0A382Z814_9ZZZZ</name>
<reference evidence="1" key="1">
    <citation type="submission" date="2018-05" db="EMBL/GenBank/DDBJ databases">
        <authorList>
            <person name="Lanie J.A."/>
            <person name="Ng W.-L."/>
            <person name="Kazmierczak K.M."/>
            <person name="Andrzejewski T.M."/>
            <person name="Davidsen T.M."/>
            <person name="Wayne K.J."/>
            <person name="Tettelin H."/>
            <person name="Glass J.I."/>
            <person name="Rusch D."/>
            <person name="Podicherti R."/>
            <person name="Tsui H.-C.T."/>
            <person name="Winkler M.E."/>
        </authorList>
    </citation>
    <scope>NUCLEOTIDE SEQUENCE</scope>
</reference>
<sequence length="32" mass="3692">GTWYQRLVTQLSWINTIAREGGLFDVIGRRKG</sequence>
<gene>
    <name evidence="1" type="ORF">METZ01_LOCUS444490</name>
</gene>
<organism evidence="1">
    <name type="scientific">marine metagenome</name>
    <dbReference type="NCBI Taxonomy" id="408172"/>
    <lineage>
        <taxon>unclassified sequences</taxon>
        <taxon>metagenomes</taxon>
        <taxon>ecological metagenomes</taxon>
    </lineage>
</organism>
<protein>
    <submittedName>
        <fullName evidence="1">Uncharacterized protein</fullName>
    </submittedName>
</protein>
<proteinExistence type="predicted"/>
<dbReference type="EMBL" id="UINC01181773">
    <property type="protein sequence ID" value="SVD91636.1"/>
    <property type="molecule type" value="Genomic_DNA"/>
</dbReference>
<accession>A0A382Z814</accession>
<feature type="non-terminal residue" evidence="1">
    <location>
        <position position="1"/>
    </location>
</feature>
<evidence type="ECO:0000313" key="1">
    <source>
        <dbReference type="EMBL" id="SVD91636.1"/>
    </source>
</evidence>
<dbReference type="AlphaFoldDB" id="A0A382Z814"/>